<evidence type="ECO:0000313" key="3">
    <source>
        <dbReference type="Proteomes" id="UP000317893"/>
    </source>
</evidence>
<evidence type="ECO:0000313" key="2">
    <source>
        <dbReference type="EMBL" id="TQJ07902.1"/>
    </source>
</evidence>
<dbReference type="EMBL" id="VFMN01000001">
    <property type="protein sequence ID" value="TQJ07902.1"/>
    <property type="molecule type" value="Genomic_DNA"/>
</dbReference>
<keyword evidence="3" id="KW-1185">Reference proteome</keyword>
<reference evidence="2 3" key="1">
    <citation type="submission" date="2019-06" db="EMBL/GenBank/DDBJ databases">
        <title>Sequencing the genomes of 1000 actinobacteria strains.</title>
        <authorList>
            <person name="Klenk H.-P."/>
        </authorList>
    </citation>
    <scope>NUCLEOTIDE SEQUENCE [LARGE SCALE GENOMIC DNA]</scope>
    <source>
        <strain evidence="2 3">DSM 18607</strain>
    </source>
</reference>
<protein>
    <submittedName>
        <fullName evidence="2">Putative superfamily III holin-X</fullName>
    </submittedName>
</protein>
<accession>A0A542DXT2</accession>
<name>A0A542DXT2_9MICO</name>
<dbReference type="OrthoDB" id="3828498at2"/>
<proteinExistence type="predicted"/>
<feature type="transmembrane region" description="Helical" evidence="1">
    <location>
        <begin position="57"/>
        <end position="81"/>
    </location>
</feature>
<keyword evidence="1" id="KW-0472">Membrane</keyword>
<dbReference type="InterPro" id="IPR009937">
    <property type="entry name" value="Phage_holin_3_6"/>
</dbReference>
<dbReference type="Proteomes" id="UP000317893">
    <property type="component" value="Unassembled WGS sequence"/>
</dbReference>
<sequence>MSSSTTRPTDHPSGDRSIGQIIASVSDDLKSVVSAEVALAKLEVQASLKEAAKGAPMLVVAGVLALYALGLLLTAAAWALALVWPTWLAFLAVGVLLVALAGVLALAGIRLLKKVDPKPTRAIAHAQETLAAVKEGREAGAEHAALIPPSRAEVPLSDRPVV</sequence>
<feature type="transmembrane region" description="Helical" evidence="1">
    <location>
        <begin position="87"/>
        <end position="112"/>
    </location>
</feature>
<organism evidence="2 3">
    <name type="scientific">Lapillicoccus jejuensis</name>
    <dbReference type="NCBI Taxonomy" id="402171"/>
    <lineage>
        <taxon>Bacteria</taxon>
        <taxon>Bacillati</taxon>
        <taxon>Actinomycetota</taxon>
        <taxon>Actinomycetes</taxon>
        <taxon>Micrococcales</taxon>
        <taxon>Intrasporangiaceae</taxon>
        <taxon>Lapillicoccus</taxon>
    </lineage>
</organism>
<dbReference type="Pfam" id="PF07332">
    <property type="entry name" value="Phage_holin_3_6"/>
    <property type="match status" value="1"/>
</dbReference>
<keyword evidence="1" id="KW-1133">Transmembrane helix</keyword>
<evidence type="ECO:0000256" key="1">
    <source>
        <dbReference type="SAM" id="Phobius"/>
    </source>
</evidence>
<comment type="caution">
    <text evidence="2">The sequence shown here is derived from an EMBL/GenBank/DDBJ whole genome shotgun (WGS) entry which is preliminary data.</text>
</comment>
<gene>
    <name evidence="2" type="ORF">FB458_0973</name>
</gene>
<dbReference type="AlphaFoldDB" id="A0A542DXT2"/>
<keyword evidence="1" id="KW-0812">Transmembrane</keyword>
<dbReference type="RefSeq" id="WP_141847250.1">
    <property type="nucleotide sequence ID" value="NZ_BAAAPR010000013.1"/>
</dbReference>